<dbReference type="Proteomes" id="UP000627984">
    <property type="component" value="Unassembled WGS sequence"/>
</dbReference>
<dbReference type="EMBL" id="BMQD01000005">
    <property type="protein sequence ID" value="GGK62157.1"/>
    <property type="molecule type" value="Genomic_DNA"/>
</dbReference>
<accession>A0AA37BEX7</accession>
<dbReference type="AlphaFoldDB" id="A0AA37BEX7"/>
<gene>
    <name evidence="1" type="ORF">GCM10010126_21930</name>
</gene>
<evidence type="ECO:0000313" key="1">
    <source>
        <dbReference type="EMBL" id="GGK62157.1"/>
    </source>
</evidence>
<comment type="caution">
    <text evidence="1">The sequence shown here is derived from an EMBL/GenBank/DDBJ whole genome shotgun (WGS) entry which is preliminary data.</text>
</comment>
<organism evidence="1 2">
    <name type="scientific">Planomonospora parontospora</name>
    <dbReference type="NCBI Taxonomy" id="58119"/>
    <lineage>
        <taxon>Bacteria</taxon>
        <taxon>Bacillati</taxon>
        <taxon>Actinomycetota</taxon>
        <taxon>Actinomycetes</taxon>
        <taxon>Streptosporangiales</taxon>
        <taxon>Streptosporangiaceae</taxon>
        <taxon>Planomonospora</taxon>
    </lineage>
</organism>
<proteinExistence type="predicted"/>
<reference evidence="1" key="2">
    <citation type="submission" date="2022-09" db="EMBL/GenBank/DDBJ databases">
        <authorList>
            <person name="Sun Q."/>
            <person name="Ohkuma M."/>
        </authorList>
    </citation>
    <scope>NUCLEOTIDE SEQUENCE</scope>
    <source>
        <strain evidence="1">JCM 3093</strain>
    </source>
</reference>
<name>A0AA37BEX7_9ACTN</name>
<sequence length="129" mass="14138">MRSVHPNGGGFAVTDDPDGVIDVFLGCAVSLGGVSGRPLSVEFAERFSPEGSGMRFPVFVAYRAEEPDDVPEEFDDQVRAEVGVKELWVLTDLWPGQMPRSAVIEGPELRHLLGEVLELRSSWTRPQQG</sequence>
<evidence type="ECO:0000313" key="2">
    <source>
        <dbReference type="Proteomes" id="UP000627984"/>
    </source>
</evidence>
<protein>
    <submittedName>
        <fullName evidence="1">Uncharacterized protein</fullName>
    </submittedName>
</protein>
<dbReference type="RefSeq" id="WP_191894606.1">
    <property type="nucleotide sequence ID" value="NZ_BMQD01000005.1"/>
</dbReference>
<reference evidence="1" key="1">
    <citation type="journal article" date="2014" name="Int. J. Syst. Evol. Microbiol.">
        <title>Complete genome sequence of Corynebacterium casei LMG S-19264T (=DSM 44701T), isolated from a smear-ripened cheese.</title>
        <authorList>
            <consortium name="US DOE Joint Genome Institute (JGI-PGF)"/>
            <person name="Walter F."/>
            <person name="Albersmeier A."/>
            <person name="Kalinowski J."/>
            <person name="Ruckert C."/>
        </authorList>
    </citation>
    <scope>NUCLEOTIDE SEQUENCE</scope>
    <source>
        <strain evidence="1">JCM 3093</strain>
    </source>
</reference>